<accession>A0A5B7ITS0</accession>
<protein>
    <submittedName>
        <fullName evidence="2">Uncharacterized protein</fullName>
    </submittedName>
</protein>
<organism evidence="2 3">
    <name type="scientific">Portunus trituberculatus</name>
    <name type="common">Swimming crab</name>
    <name type="synonym">Neptunus trituberculatus</name>
    <dbReference type="NCBI Taxonomy" id="210409"/>
    <lineage>
        <taxon>Eukaryota</taxon>
        <taxon>Metazoa</taxon>
        <taxon>Ecdysozoa</taxon>
        <taxon>Arthropoda</taxon>
        <taxon>Crustacea</taxon>
        <taxon>Multicrustacea</taxon>
        <taxon>Malacostraca</taxon>
        <taxon>Eumalacostraca</taxon>
        <taxon>Eucarida</taxon>
        <taxon>Decapoda</taxon>
        <taxon>Pleocyemata</taxon>
        <taxon>Brachyura</taxon>
        <taxon>Eubrachyura</taxon>
        <taxon>Portunoidea</taxon>
        <taxon>Portunidae</taxon>
        <taxon>Portuninae</taxon>
        <taxon>Portunus</taxon>
    </lineage>
</organism>
<feature type="region of interest" description="Disordered" evidence="1">
    <location>
        <begin position="42"/>
        <end position="66"/>
    </location>
</feature>
<evidence type="ECO:0000313" key="3">
    <source>
        <dbReference type="Proteomes" id="UP000324222"/>
    </source>
</evidence>
<gene>
    <name evidence="2" type="ORF">E2C01_080555</name>
</gene>
<dbReference type="Proteomes" id="UP000324222">
    <property type="component" value="Unassembled WGS sequence"/>
</dbReference>
<dbReference type="AlphaFoldDB" id="A0A5B7ITS0"/>
<keyword evidence="3" id="KW-1185">Reference proteome</keyword>
<sequence length="66" mass="7393">MKDCKRCNTGMEGEGDLKTLARRAALILSYFMVMERRACPSTVQAPSIQGSTPPLYNTPYPRDQII</sequence>
<comment type="caution">
    <text evidence="2">The sequence shown here is derived from an EMBL/GenBank/DDBJ whole genome shotgun (WGS) entry which is preliminary data.</text>
</comment>
<proteinExistence type="predicted"/>
<name>A0A5B7ITS0_PORTR</name>
<feature type="compositionally biased region" description="Polar residues" evidence="1">
    <location>
        <begin position="42"/>
        <end position="55"/>
    </location>
</feature>
<evidence type="ECO:0000313" key="2">
    <source>
        <dbReference type="EMBL" id="MPC85763.1"/>
    </source>
</evidence>
<dbReference type="EMBL" id="VSRR010069479">
    <property type="protein sequence ID" value="MPC85763.1"/>
    <property type="molecule type" value="Genomic_DNA"/>
</dbReference>
<evidence type="ECO:0000256" key="1">
    <source>
        <dbReference type="SAM" id="MobiDB-lite"/>
    </source>
</evidence>
<reference evidence="2 3" key="1">
    <citation type="submission" date="2019-05" db="EMBL/GenBank/DDBJ databases">
        <title>Another draft genome of Portunus trituberculatus and its Hox gene families provides insights of decapod evolution.</title>
        <authorList>
            <person name="Jeong J.-H."/>
            <person name="Song I."/>
            <person name="Kim S."/>
            <person name="Choi T."/>
            <person name="Kim D."/>
            <person name="Ryu S."/>
            <person name="Kim W."/>
        </authorList>
    </citation>
    <scope>NUCLEOTIDE SEQUENCE [LARGE SCALE GENOMIC DNA]</scope>
    <source>
        <tissue evidence="2">Muscle</tissue>
    </source>
</reference>